<name>A0A382GFS6_9ZZZZ</name>
<protein>
    <submittedName>
        <fullName evidence="2">Uncharacterized protein</fullName>
    </submittedName>
</protein>
<organism evidence="2">
    <name type="scientific">marine metagenome</name>
    <dbReference type="NCBI Taxonomy" id="408172"/>
    <lineage>
        <taxon>unclassified sequences</taxon>
        <taxon>metagenomes</taxon>
        <taxon>ecological metagenomes</taxon>
    </lineage>
</organism>
<sequence>MALATTSPRSNEGSRVKQPLAVIYTRSSTDDDRS</sequence>
<accession>A0A382GFS6</accession>
<feature type="compositionally biased region" description="Polar residues" evidence="1">
    <location>
        <begin position="1"/>
        <end position="13"/>
    </location>
</feature>
<gene>
    <name evidence="2" type="ORF">METZ01_LOCUS226439</name>
</gene>
<evidence type="ECO:0000313" key="2">
    <source>
        <dbReference type="EMBL" id="SVB73585.1"/>
    </source>
</evidence>
<dbReference type="AlphaFoldDB" id="A0A382GFS6"/>
<proteinExistence type="predicted"/>
<reference evidence="2" key="1">
    <citation type="submission" date="2018-05" db="EMBL/GenBank/DDBJ databases">
        <authorList>
            <person name="Lanie J.A."/>
            <person name="Ng W.-L."/>
            <person name="Kazmierczak K.M."/>
            <person name="Andrzejewski T.M."/>
            <person name="Davidsen T.M."/>
            <person name="Wayne K.J."/>
            <person name="Tettelin H."/>
            <person name="Glass J.I."/>
            <person name="Rusch D."/>
            <person name="Podicherti R."/>
            <person name="Tsui H.-C.T."/>
            <person name="Winkler M.E."/>
        </authorList>
    </citation>
    <scope>NUCLEOTIDE SEQUENCE</scope>
</reference>
<dbReference type="EMBL" id="UINC01055095">
    <property type="protein sequence ID" value="SVB73585.1"/>
    <property type="molecule type" value="Genomic_DNA"/>
</dbReference>
<feature type="region of interest" description="Disordered" evidence="1">
    <location>
        <begin position="1"/>
        <end position="34"/>
    </location>
</feature>
<evidence type="ECO:0000256" key="1">
    <source>
        <dbReference type="SAM" id="MobiDB-lite"/>
    </source>
</evidence>